<organism evidence="1 2">
    <name type="scientific">Parasponia andersonii</name>
    <name type="common">Sponia andersonii</name>
    <dbReference type="NCBI Taxonomy" id="3476"/>
    <lineage>
        <taxon>Eukaryota</taxon>
        <taxon>Viridiplantae</taxon>
        <taxon>Streptophyta</taxon>
        <taxon>Embryophyta</taxon>
        <taxon>Tracheophyta</taxon>
        <taxon>Spermatophyta</taxon>
        <taxon>Magnoliopsida</taxon>
        <taxon>eudicotyledons</taxon>
        <taxon>Gunneridae</taxon>
        <taxon>Pentapetalae</taxon>
        <taxon>rosids</taxon>
        <taxon>fabids</taxon>
        <taxon>Rosales</taxon>
        <taxon>Cannabaceae</taxon>
        <taxon>Parasponia</taxon>
    </lineage>
</organism>
<name>A0A2P5BER6_PARAD</name>
<evidence type="ECO:0000313" key="2">
    <source>
        <dbReference type="Proteomes" id="UP000237105"/>
    </source>
</evidence>
<protein>
    <submittedName>
        <fullName evidence="1">Uncharacterized protein</fullName>
    </submittedName>
</protein>
<evidence type="ECO:0000313" key="1">
    <source>
        <dbReference type="EMBL" id="PON47246.1"/>
    </source>
</evidence>
<dbReference type="EMBL" id="JXTB01000298">
    <property type="protein sequence ID" value="PON47246.1"/>
    <property type="molecule type" value="Genomic_DNA"/>
</dbReference>
<gene>
    <name evidence="1" type="ORF">PanWU01x14_246270</name>
</gene>
<sequence>MVDEILGHHDLFSFHKKHGNMAFSGGIIESTSNSSNLRNSSISFANVVRNFNAKSLKGDSKLLNGVIDGLKSLLIDHSNNITAASQSTLKGNYVYVKVNEKVLRDKLKLYQFSLIRRVFLSGGNAPWKL</sequence>
<feature type="non-terminal residue" evidence="1">
    <location>
        <position position="129"/>
    </location>
</feature>
<comment type="caution">
    <text evidence="1">The sequence shown here is derived from an EMBL/GenBank/DDBJ whole genome shotgun (WGS) entry which is preliminary data.</text>
</comment>
<proteinExistence type="predicted"/>
<accession>A0A2P5BER6</accession>
<dbReference type="AlphaFoldDB" id="A0A2P5BER6"/>
<reference evidence="2" key="1">
    <citation type="submission" date="2016-06" db="EMBL/GenBank/DDBJ databases">
        <title>Parallel loss of symbiosis genes in relatives of nitrogen-fixing non-legume Parasponia.</title>
        <authorList>
            <person name="Van Velzen R."/>
            <person name="Holmer R."/>
            <person name="Bu F."/>
            <person name="Rutten L."/>
            <person name="Van Zeijl A."/>
            <person name="Liu W."/>
            <person name="Santuari L."/>
            <person name="Cao Q."/>
            <person name="Sharma T."/>
            <person name="Shen D."/>
            <person name="Roswanjaya Y."/>
            <person name="Wardhani T."/>
            <person name="Kalhor M.S."/>
            <person name="Jansen J."/>
            <person name="Van den Hoogen J."/>
            <person name="Gungor B."/>
            <person name="Hartog M."/>
            <person name="Hontelez J."/>
            <person name="Verver J."/>
            <person name="Yang W.-C."/>
            <person name="Schijlen E."/>
            <person name="Repin R."/>
            <person name="Schilthuizen M."/>
            <person name="Schranz E."/>
            <person name="Heidstra R."/>
            <person name="Miyata K."/>
            <person name="Fedorova E."/>
            <person name="Kohlen W."/>
            <person name="Bisseling T."/>
            <person name="Smit S."/>
            <person name="Geurts R."/>
        </authorList>
    </citation>
    <scope>NUCLEOTIDE SEQUENCE [LARGE SCALE GENOMIC DNA]</scope>
    <source>
        <strain evidence="2">cv. WU1-14</strain>
    </source>
</reference>
<keyword evidence="2" id="KW-1185">Reference proteome</keyword>
<dbReference type="Proteomes" id="UP000237105">
    <property type="component" value="Unassembled WGS sequence"/>
</dbReference>